<dbReference type="Pfam" id="PF00884">
    <property type="entry name" value="Sulfatase"/>
    <property type="match status" value="1"/>
</dbReference>
<dbReference type="PATRIC" id="fig|742737.3.peg.3982"/>
<dbReference type="Gene3D" id="3.40.720.10">
    <property type="entry name" value="Alkaline Phosphatase, subunit A"/>
    <property type="match status" value="1"/>
</dbReference>
<dbReference type="Proteomes" id="UP000005384">
    <property type="component" value="Unassembled WGS sequence"/>
</dbReference>
<dbReference type="PANTHER" id="PTHR46615">
    <property type="entry name" value="ARYLSULFATASE K"/>
    <property type="match status" value="1"/>
</dbReference>
<dbReference type="CDD" id="cd16037">
    <property type="entry name" value="sulfatase_like"/>
    <property type="match status" value="1"/>
</dbReference>
<reference evidence="2 3" key="1">
    <citation type="submission" date="2011-08" db="EMBL/GenBank/DDBJ databases">
        <title>The Genome Sequence of Clostridium hathewayi WAL-18680.</title>
        <authorList>
            <consortium name="The Broad Institute Genome Sequencing Platform"/>
            <person name="Earl A."/>
            <person name="Ward D."/>
            <person name="Feldgarden M."/>
            <person name="Gevers D."/>
            <person name="Finegold S.M."/>
            <person name="Summanen P.H."/>
            <person name="Molitoris D.R."/>
            <person name="Song M."/>
            <person name="Daigneault M."/>
            <person name="Allen-Vercoe E."/>
            <person name="Young S.K."/>
            <person name="Zeng Q."/>
            <person name="Gargeya S."/>
            <person name="Fitzgerald M."/>
            <person name="Haas B."/>
            <person name="Abouelleil A."/>
            <person name="Alvarado L."/>
            <person name="Arachchi H.M."/>
            <person name="Berlin A."/>
            <person name="Brown A."/>
            <person name="Chapman S.B."/>
            <person name="Chen Z."/>
            <person name="Dunbar C."/>
            <person name="Freedman E."/>
            <person name="Gearin G."/>
            <person name="Gellesch M."/>
            <person name="Goldberg J."/>
            <person name="Griggs A."/>
            <person name="Gujja S."/>
            <person name="Heiman D."/>
            <person name="Howarth C."/>
            <person name="Larson L."/>
            <person name="Lui A."/>
            <person name="MacDonald P.J.P."/>
            <person name="Montmayeur A."/>
            <person name="Murphy C."/>
            <person name="Neiman D."/>
            <person name="Pearson M."/>
            <person name="Priest M."/>
            <person name="Roberts A."/>
            <person name="Saif S."/>
            <person name="Shea T."/>
            <person name="Shenoy N."/>
            <person name="Sisk P."/>
            <person name="Stolte C."/>
            <person name="Sykes S."/>
            <person name="Wortman J."/>
            <person name="Nusbaum C."/>
            <person name="Birren B."/>
        </authorList>
    </citation>
    <scope>NUCLEOTIDE SEQUENCE [LARGE SCALE GENOMIC DNA]</scope>
    <source>
        <strain evidence="2 3">WAL-18680</strain>
    </source>
</reference>
<accession>G5IKG9</accession>
<dbReference type="InterPro" id="IPR051849">
    <property type="entry name" value="GAG-degrading_sulfatase"/>
</dbReference>
<dbReference type="SUPFAM" id="SSF53649">
    <property type="entry name" value="Alkaline phosphatase-like"/>
    <property type="match status" value="1"/>
</dbReference>
<sequence length="501" mass="56618">MTEKQPDIMIYMSDQHGADFCSWGRVKVDTPVLEEMREHGTSFDAAYTPCPLCVPARMSMMSAKLPSKTGVYENGYTLSNLTPCFTHALAAAGYETVLVGRMHFIGGDQRHGFTRRLAPDITPVSWKKPFGEIVKERGRTVAAFSSKGAVKLAGAGVSIVSDYDRMVVEHALQYLNEEHKKPQFILVGTFGPHFPYITDEEMYRKYYERVGELGYLYQEQMPQFVGQLPMLEEKVKGSEVTPDIARGCLAAYCGQIEVMDRQVGILREKFREFTERRGRDSVFGYLSDHGDMAGEKYMYGKQTYFDKSSRIPMIFEGSRISGNRTIKSPVSLMDVGPTVCDMAGTSFSIGDGISLKSCMEDGKEGADSERVVVSQLVDMVDGRPCASIMLRYQQYKYILYHGYEEQALLFDLSCDGEERHNIVKEHEELAAWFCQMASQLADFDRMEREYLEHRRDAKLFCAFEAETGLDDSERWKDNAPETTGALSITAVDCIETVNRAW</sequence>
<dbReference type="InterPro" id="IPR000917">
    <property type="entry name" value="Sulfatase_N"/>
</dbReference>
<keyword evidence="3" id="KW-1185">Reference proteome</keyword>
<name>G5IKG9_9FIRM</name>
<protein>
    <recommendedName>
        <fullName evidence="1">Sulfatase N-terminal domain-containing protein</fullName>
    </recommendedName>
</protein>
<organism evidence="2 3">
    <name type="scientific">Hungatella hathewayi WAL-18680</name>
    <dbReference type="NCBI Taxonomy" id="742737"/>
    <lineage>
        <taxon>Bacteria</taxon>
        <taxon>Bacillati</taxon>
        <taxon>Bacillota</taxon>
        <taxon>Clostridia</taxon>
        <taxon>Lachnospirales</taxon>
        <taxon>Lachnospiraceae</taxon>
        <taxon>Hungatella</taxon>
    </lineage>
</organism>
<dbReference type="HOGENOM" id="CLU_006332_9_1_9"/>
<dbReference type="OrthoDB" id="279611at2"/>
<proteinExistence type="predicted"/>
<dbReference type="RefSeq" id="WP_006781988.1">
    <property type="nucleotide sequence ID" value="NZ_CP040506.1"/>
</dbReference>
<dbReference type="InterPro" id="IPR017850">
    <property type="entry name" value="Alkaline_phosphatase_core_sf"/>
</dbReference>
<dbReference type="PANTHER" id="PTHR46615:SF1">
    <property type="entry name" value="ARYLSULFATASE K"/>
    <property type="match status" value="1"/>
</dbReference>
<evidence type="ECO:0000313" key="2">
    <source>
        <dbReference type="EMBL" id="EHI57998.1"/>
    </source>
</evidence>
<dbReference type="EMBL" id="ADLN01000111">
    <property type="protein sequence ID" value="EHI57998.1"/>
    <property type="molecule type" value="Genomic_DNA"/>
</dbReference>
<dbReference type="GO" id="GO:0015024">
    <property type="term" value="F:glucuronate-2-sulfatase activity"/>
    <property type="evidence" value="ECO:0007669"/>
    <property type="project" value="TreeGrafter"/>
</dbReference>
<evidence type="ECO:0000313" key="3">
    <source>
        <dbReference type="Proteomes" id="UP000005384"/>
    </source>
</evidence>
<evidence type="ECO:0000259" key="1">
    <source>
        <dbReference type="Pfam" id="PF00884"/>
    </source>
</evidence>
<gene>
    <name evidence="2" type="ORF">HMPREF9473_03997</name>
</gene>
<comment type="caution">
    <text evidence="2">The sequence shown here is derived from an EMBL/GenBank/DDBJ whole genome shotgun (WGS) entry which is preliminary data.</text>
</comment>
<dbReference type="AlphaFoldDB" id="G5IKG9"/>
<feature type="domain" description="Sulfatase N-terminal" evidence="1">
    <location>
        <begin position="15"/>
        <end position="344"/>
    </location>
</feature>
<dbReference type="GO" id="GO:0004065">
    <property type="term" value="F:arylsulfatase activity"/>
    <property type="evidence" value="ECO:0007669"/>
    <property type="project" value="TreeGrafter"/>
</dbReference>